<name>A0A5N5N382_9ROSI</name>
<comment type="caution">
    <text evidence="2">The sequence shown here is derived from an EMBL/GenBank/DDBJ whole genome shotgun (WGS) entry which is preliminary data.</text>
</comment>
<evidence type="ECO:0000313" key="2">
    <source>
        <dbReference type="EMBL" id="KAB5560921.1"/>
    </source>
</evidence>
<dbReference type="AlphaFoldDB" id="A0A5N5N382"/>
<organism evidence="2 3">
    <name type="scientific">Salix brachista</name>
    <dbReference type="NCBI Taxonomy" id="2182728"/>
    <lineage>
        <taxon>Eukaryota</taxon>
        <taxon>Viridiplantae</taxon>
        <taxon>Streptophyta</taxon>
        <taxon>Embryophyta</taxon>
        <taxon>Tracheophyta</taxon>
        <taxon>Spermatophyta</taxon>
        <taxon>Magnoliopsida</taxon>
        <taxon>eudicotyledons</taxon>
        <taxon>Gunneridae</taxon>
        <taxon>Pentapetalae</taxon>
        <taxon>rosids</taxon>
        <taxon>fabids</taxon>
        <taxon>Malpighiales</taxon>
        <taxon>Salicaceae</taxon>
        <taxon>Saliceae</taxon>
        <taxon>Salix</taxon>
    </lineage>
</organism>
<dbReference type="PANTHER" id="PTHR43090:SF2">
    <property type="entry name" value="1-(5-PHOSPHORIBOSYL)-5-[(5-PHOSPHORIBOSYLAMINO)METHYLIDENEAMINO] IMIDAZOLE-4-CARBOXAMIDE ISOMERASE"/>
    <property type="match status" value="1"/>
</dbReference>
<dbReference type="GO" id="GO:0003949">
    <property type="term" value="F:1-(5-phosphoribosyl)-5-[(5-phosphoribosylamino)methylideneamino]imidazole-4-carboxamide isomerase activity"/>
    <property type="evidence" value="ECO:0007669"/>
    <property type="project" value="InterPro"/>
</dbReference>
<dbReference type="InterPro" id="IPR044524">
    <property type="entry name" value="Isoase_HisA-like"/>
</dbReference>
<dbReference type="Gene3D" id="3.20.20.70">
    <property type="entry name" value="Aldolase class I"/>
    <property type="match status" value="1"/>
</dbReference>
<dbReference type="EMBL" id="VDCV01000004">
    <property type="protein sequence ID" value="KAB5560921.1"/>
    <property type="molecule type" value="Genomic_DNA"/>
</dbReference>
<dbReference type="PANTHER" id="PTHR43090">
    <property type="entry name" value="1-(5-PHOSPHORIBOSYL)-5-[(5-PHOSPHORIBOSYLAMINO)METHYLIDENEAMINO] IMIDAZOLE-4-CARBOXAMIDE ISOMERASE"/>
    <property type="match status" value="1"/>
</dbReference>
<sequence>MCAVCLRPSIDMHKGKVKKIVGSTLRDLKGEDGSALVTNFESDETAAEFANLHKEDGLMGGADDLSKSIAIEELFVGLRFLSLVDWICSPLFEMLPFAISVPMACVISSLFKDKPLHRTKMILFGLFYCLLMFVLAEKKELCFAEDIPDLLAQLGKFANKVLFWGLQVGGGINVNDALSYEEEGASHVIVTSVC</sequence>
<accession>A0A5N5N382</accession>
<reference evidence="3" key="1">
    <citation type="journal article" date="2019" name="Gigascience">
        <title>De novo genome assembly of the endangered Acer yangbiense, a plant species with extremely small populations endemic to Yunnan Province, China.</title>
        <authorList>
            <person name="Yang J."/>
            <person name="Wariss H.M."/>
            <person name="Tao L."/>
            <person name="Zhang R."/>
            <person name="Yun Q."/>
            <person name="Hollingsworth P."/>
            <person name="Dao Z."/>
            <person name="Luo G."/>
            <person name="Guo H."/>
            <person name="Ma Y."/>
            <person name="Sun W."/>
        </authorList>
    </citation>
    <scope>NUCLEOTIDE SEQUENCE [LARGE SCALE GENOMIC DNA]</scope>
    <source>
        <strain evidence="3">cv. br00</strain>
    </source>
</reference>
<evidence type="ECO:0000256" key="1">
    <source>
        <dbReference type="ARBA" id="ARBA00009667"/>
    </source>
</evidence>
<dbReference type="GO" id="GO:0005737">
    <property type="term" value="C:cytoplasm"/>
    <property type="evidence" value="ECO:0007669"/>
    <property type="project" value="TreeGrafter"/>
</dbReference>
<dbReference type="Proteomes" id="UP000326939">
    <property type="component" value="Chromosome 4"/>
</dbReference>
<gene>
    <name evidence="2" type="ORF">DKX38_005878</name>
</gene>
<evidence type="ECO:0000313" key="3">
    <source>
        <dbReference type="Proteomes" id="UP000326939"/>
    </source>
</evidence>
<dbReference type="InterPro" id="IPR013785">
    <property type="entry name" value="Aldolase_TIM"/>
</dbReference>
<proteinExistence type="inferred from homology"/>
<protein>
    <submittedName>
        <fullName evidence="2">Uncharacterized protein</fullName>
    </submittedName>
</protein>
<comment type="similarity">
    <text evidence="1">Belongs to the HisA/HisF family.</text>
</comment>
<dbReference type="GO" id="GO:0000105">
    <property type="term" value="P:L-histidine biosynthetic process"/>
    <property type="evidence" value="ECO:0007669"/>
    <property type="project" value="InterPro"/>
</dbReference>
<dbReference type="GO" id="GO:0000162">
    <property type="term" value="P:L-tryptophan biosynthetic process"/>
    <property type="evidence" value="ECO:0007669"/>
    <property type="project" value="TreeGrafter"/>
</dbReference>
<keyword evidence="3" id="KW-1185">Reference proteome</keyword>